<dbReference type="RefSeq" id="WP_159791396.1">
    <property type="nucleotide sequence ID" value="NZ_WTYM01000021.1"/>
</dbReference>
<gene>
    <name evidence="2" type="ORF">GRI89_00980</name>
</gene>
<dbReference type="EMBL" id="WTYM01000021">
    <property type="protein sequence ID" value="MXO58120.1"/>
    <property type="molecule type" value="Genomic_DNA"/>
</dbReference>
<sequence>MALPALPPPEPAVCVDQAQIPAEPPTVAQRFNGDAKHDLQILAPNAQALRKWGQDLKALLDGCTGQAGEAGTPVPQEDFGEAGEG</sequence>
<keyword evidence="3" id="KW-1185">Reference proteome</keyword>
<name>A0A6I4ST28_9SPHN</name>
<comment type="caution">
    <text evidence="2">The sequence shown here is derived from an EMBL/GenBank/DDBJ whole genome shotgun (WGS) entry which is preliminary data.</text>
</comment>
<proteinExistence type="predicted"/>
<evidence type="ECO:0000256" key="1">
    <source>
        <dbReference type="SAM" id="MobiDB-lite"/>
    </source>
</evidence>
<dbReference type="Proteomes" id="UP000433652">
    <property type="component" value="Unassembled WGS sequence"/>
</dbReference>
<reference evidence="2 3" key="1">
    <citation type="submission" date="2019-12" db="EMBL/GenBank/DDBJ databases">
        <title>Genomic-based taxomic classification of the family Erythrobacteraceae.</title>
        <authorList>
            <person name="Xu L."/>
        </authorList>
    </citation>
    <scope>NUCLEOTIDE SEQUENCE [LARGE SCALE GENOMIC DNA]</scope>
    <source>
        <strain evidence="2 3">MCCC 1K01500</strain>
    </source>
</reference>
<organism evidence="2 3">
    <name type="scientific">Croceibacterium salegens</name>
    <dbReference type="NCBI Taxonomy" id="1737568"/>
    <lineage>
        <taxon>Bacteria</taxon>
        <taxon>Pseudomonadati</taxon>
        <taxon>Pseudomonadota</taxon>
        <taxon>Alphaproteobacteria</taxon>
        <taxon>Sphingomonadales</taxon>
        <taxon>Erythrobacteraceae</taxon>
        <taxon>Croceibacterium</taxon>
    </lineage>
</organism>
<accession>A0A6I4ST28</accession>
<dbReference type="OrthoDB" id="9956022at2"/>
<protein>
    <submittedName>
        <fullName evidence="2">Uncharacterized protein</fullName>
    </submittedName>
</protein>
<feature type="region of interest" description="Disordered" evidence="1">
    <location>
        <begin position="65"/>
        <end position="85"/>
    </location>
</feature>
<evidence type="ECO:0000313" key="3">
    <source>
        <dbReference type="Proteomes" id="UP000433652"/>
    </source>
</evidence>
<evidence type="ECO:0000313" key="2">
    <source>
        <dbReference type="EMBL" id="MXO58120.1"/>
    </source>
</evidence>
<dbReference type="AlphaFoldDB" id="A0A6I4ST28"/>